<evidence type="ECO:0000313" key="1">
    <source>
        <dbReference type="EMBL" id="MDH1182121.1"/>
    </source>
</evidence>
<dbReference type="RefSeq" id="WP_279992501.1">
    <property type="nucleotide sequence ID" value="NZ_JAOBZK010000102.1"/>
</dbReference>
<evidence type="ECO:0000313" key="2">
    <source>
        <dbReference type="Proteomes" id="UP001158644"/>
    </source>
</evidence>
<dbReference type="AlphaFoldDB" id="A0ABD4Z425"/>
<gene>
    <name evidence="1" type="ORF">N5C72_28940</name>
</gene>
<organism evidence="1 2">
    <name type="scientific">Achromobacter mucicolens</name>
    <dbReference type="NCBI Taxonomy" id="1389922"/>
    <lineage>
        <taxon>Bacteria</taxon>
        <taxon>Pseudomonadati</taxon>
        <taxon>Pseudomonadota</taxon>
        <taxon>Betaproteobacteria</taxon>
        <taxon>Burkholderiales</taxon>
        <taxon>Alcaligenaceae</taxon>
        <taxon>Achromobacter</taxon>
    </lineage>
</organism>
<comment type="caution">
    <text evidence="1">The sequence shown here is derived from an EMBL/GenBank/DDBJ whole genome shotgun (WGS) entry which is preliminary data.</text>
</comment>
<sequence>MPNIIIKIPTDVLDAGPQQRLVDGVVAAAAAAEQIPDNPKNRFLCWTIVEQVAAGHWAVGGQDVTSSYIPILMQVFVPAGVLNEAGRAIYAKRMHQAATAALSTEKRRILMSCIFQEVDDGTWAVDGTLWRLPDFSRYGGYAHLQHLVSRS</sequence>
<proteinExistence type="predicted"/>
<name>A0ABD4Z425_9BURK</name>
<accession>A0ABD4Z425</accession>
<dbReference type="Gene3D" id="3.30.429.10">
    <property type="entry name" value="Macrophage Migration Inhibitory Factor"/>
    <property type="match status" value="1"/>
</dbReference>
<protein>
    <submittedName>
        <fullName evidence="1">Tautomerase</fullName>
    </submittedName>
</protein>
<dbReference type="InterPro" id="IPR014347">
    <property type="entry name" value="Tautomerase/MIF_sf"/>
</dbReference>
<dbReference type="EMBL" id="JAOBZK010000102">
    <property type="protein sequence ID" value="MDH1182121.1"/>
    <property type="molecule type" value="Genomic_DNA"/>
</dbReference>
<reference evidence="1 2" key="1">
    <citation type="submission" date="2022-09" db="EMBL/GenBank/DDBJ databases">
        <title>Intensive care unit water sources are persistently colonized with multi-drug resistant bacteria and are the site of extensive horizontal gene transfer of antibiotic resistance genes.</title>
        <authorList>
            <person name="Diorio-Toth L."/>
        </authorList>
    </citation>
    <scope>NUCLEOTIDE SEQUENCE [LARGE SCALE GENOMIC DNA]</scope>
    <source>
        <strain evidence="1 2">GD03967</strain>
    </source>
</reference>
<dbReference type="Proteomes" id="UP001158644">
    <property type="component" value="Unassembled WGS sequence"/>
</dbReference>